<dbReference type="PANTHER" id="PTHR10361:SF28">
    <property type="entry name" value="P3 PROTEIN-RELATED"/>
    <property type="match status" value="1"/>
</dbReference>
<dbReference type="Proteomes" id="UP000255106">
    <property type="component" value="Unassembled WGS sequence"/>
</dbReference>
<evidence type="ECO:0000313" key="1">
    <source>
        <dbReference type="EMBL" id="STQ08095.1"/>
    </source>
</evidence>
<dbReference type="InterPro" id="IPR038770">
    <property type="entry name" value="Na+/solute_symporter_sf"/>
</dbReference>
<sequence>MACWADTGGGKLFGFDESTCRTLAIEVGMQNSGLAAALGKIYFSPLAALPGALFSVWHNLSGSLLAGYWSGKPIEEKPQKTDEYRL</sequence>
<reference evidence="1 2" key="1">
    <citation type="submission" date="2018-06" db="EMBL/GenBank/DDBJ databases">
        <authorList>
            <consortium name="Pathogen Informatics"/>
            <person name="Doyle S."/>
        </authorList>
    </citation>
    <scope>NUCLEOTIDE SEQUENCE [LARGE SCALE GENOMIC DNA]</scope>
    <source>
        <strain evidence="1 2">NCTC10005</strain>
    </source>
</reference>
<name>A0A377LP24_ENTCL</name>
<accession>A0A377LP24</accession>
<dbReference type="AlphaFoldDB" id="A0A377LP24"/>
<proteinExistence type="predicted"/>
<dbReference type="PANTHER" id="PTHR10361">
    <property type="entry name" value="SODIUM-BILE ACID COTRANSPORTER"/>
    <property type="match status" value="1"/>
</dbReference>
<gene>
    <name evidence="1" type="ORF">NCTC10005_00744</name>
</gene>
<dbReference type="Gene3D" id="1.20.1530.20">
    <property type="match status" value="1"/>
</dbReference>
<dbReference type="EMBL" id="UGJB01000004">
    <property type="protein sequence ID" value="STQ08095.1"/>
    <property type="molecule type" value="Genomic_DNA"/>
</dbReference>
<organism evidence="1 2">
    <name type="scientific">Enterobacter cloacae</name>
    <dbReference type="NCBI Taxonomy" id="550"/>
    <lineage>
        <taxon>Bacteria</taxon>
        <taxon>Pseudomonadati</taxon>
        <taxon>Pseudomonadota</taxon>
        <taxon>Gammaproteobacteria</taxon>
        <taxon>Enterobacterales</taxon>
        <taxon>Enterobacteriaceae</taxon>
        <taxon>Enterobacter</taxon>
        <taxon>Enterobacter cloacae complex</taxon>
    </lineage>
</organism>
<protein>
    <submittedName>
        <fullName evidence="1">Bile acid:sodium symporter</fullName>
    </submittedName>
</protein>
<evidence type="ECO:0000313" key="2">
    <source>
        <dbReference type="Proteomes" id="UP000255106"/>
    </source>
</evidence>
<dbReference type="InterPro" id="IPR004710">
    <property type="entry name" value="Bilac:Na_transpt"/>
</dbReference>